<evidence type="ECO:0008006" key="3">
    <source>
        <dbReference type="Google" id="ProtNLM"/>
    </source>
</evidence>
<keyword evidence="2" id="KW-1185">Reference proteome</keyword>
<reference evidence="1" key="1">
    <citation type="submission" date="2020-11" db="EMBL/GenBank/DDBJ databases">
        <title>Azospira restricta DSM 18626 genome sequence.</title>
        <authorList>
            <person name="Moe W.M."/>
        </authorList>
    </citation>
    <scope>NUCLEOTIDE SEQUENCE</scope>
    <source>
        <strain evidence="1">DSM 18626</strain>
    </source>
</reference>
<dbReference type="Proteomes" id="UP000663444">
    <property type="component" value="Chromosome"/>
</dbReference>
<dbReference type="InterPro" id="IPR009883">
    <property type="entry name" value="YgfX"/>
</dbReference>
<name>A0A974PX65_9RHOO</name>
<gene>
    <name evidence="1" type="ORF">IWH25_13670</name>
</gene>
<proteinExistence type="predicted"/>
<sequence>MRFPVTVEIQPSRRLRAALLFAHLLAAAALVAGAIHYPLLLAGLPLLGVSLARAWRRSLPQVFRLGEDGALFRVAADGSDSPLELLPGAVVFGWLVVLRVRAEGQRVPSALVVLADCLPSGPFRALRVWLRWRAKFSGGVPV</sequence>
<protein>
    <recommendedName>
        <fullName evidence="3">Toxin CptA</fullName>
    </recommendedName>
</protein>
<dbReference type="Pfam" id="PF07254">
    <property type="entry name" value="Cpta_toxin"/>
    <property type="match status" value="1"/>
</dbReference>
<dbReference type="EMBL" id="CP064781">
    <property type="protein sequence ID" value="QRJ62808.1"/>
    <property type="molecule type" value="Genomic_DNA"/>
</dbReference>
<accession>A0A974PX65</accession>
<dbReference type="AlphaFoldDB" id="A0A974PX65"/>
<organism evidence="1 2">
    <name type="scientific">Azospira restricta</name>
    <dbReference type="NCBI Taxonomy" id="404405"/>
    <lineage>
        <taxon>Bacteria</taxon>
        <taxon>Pseudomonadati</taxon>
        <taxon>Pseudomonadota</taxon>
        <taxon>Betaproteobacteria</taxon>
        <taxon>Rhodocyclales</taxon>
        <taxon>Rhodocyclaceae</taxon>
        <taxon>Azospira</taxon>
    </lineage>
</organism>
<evidence type="ECO:0000313" key="2">
    <source>
        <dbReference type="Proteomes" id="UP000663444"/>
    </source>
</evidence>
<dbReference type="KEGG" id="ares:IWH25_13670"/>
<evidence type="ECO:0000313" key="1">
    <source>
        <dbReference type="EMBL" id="QRJ62808.1"/>
    </source>
</evidence>
<dbReference type="RefSeq" id="WP_203386338.1">
    <property type="nucleotide sequence ID" value="NZ_CP064781.1"/>
</dbReference>